<dbReference type="RefSeq" id="WP_092722973.1">
    <property type="nucleotide sequence ID" value="NZ_FNGW01000002.1"/>
</dbReference>
<accession>A0A1G9KAA2</accession>
<dbReference type="EMBL" id="FNGW01000002">
    <property type="protein sequence ID" value="SDL46698.1"/>
    <property type="molecule type" value="Genomic_DNA"/>
</dbReference>
<organism evidence="1 2">
    <name type="scientific">Romboutsia lituseburensis DSM 797</name>
    <dbReference type="NCBI Taxonomy" id="1121325"/>
    <lineage>
        <taxon>Bacteria</taxon>
        <taxon>Bacillati</taxon>
        <taxon>Bacillota</taxon>
        <taxon>Clostridia</taxon>
        <taxon>Peptostreptococcales</taxon>
        <taxon>Peptostreptococcaceae</taxon>
        <taxon>Romboutsia</taxon>
    </lineage>
</organism>
<reference evidence="1 2" key="1">
    <citation type="submission" date="2016-10" db="EMBL/GenBank/DDBJ databases">
        <authorList>
            <person name="de Groot N.N."/>
        </authorList>
    </citation>
    <scope>NUCLEOTIDE SEQUENCE [LARGE SCALE GENOMIC DNA]</scope>
    <source>
        <strain evidence="1 2">DSM 797</strain>
    </source>
</reference>
<proteinExistence type="predicted"/>
<sequence length="530" mass="61395">MTKEFMYEVKNFIKSKNTIYCFISSLFFGLLSYLYFFTNNLNNYDNITSTPDGYGAGTISGRWFLSKFGDFIEKIWGNYNIPIFNGMIAILILAVTSCIIVKIFKIKNKWLCALIGGITVAFPPIASAMFFSYTVGYYALAILFVVFGSLLVKEYKIFGFIIGSLLFSFSLGIYQAYYPLCASIFVLILIKMCIDSKTTWKEIILTGFKFLFSLAAGYVLYRIFLKYILYIDNIELGSYQGINEMGKIDINLIPQQIKEIFKSILRITFMDYKSISATKTIQFSFIGLYIINFISLILLIKNNILNNKSILKSILLLLFILLLPIAINFIVVMAPDGYVYTLMQMAFVCIFYLTIILVENLDNDNTLKVKNIVPNKFKLSKVLTIFTTAIVLISTLNYTWQTNGNYRLLYYSNRQLENYYQTLLTRVKSTQGYKQDMNIYFAGSDINDKTFNNSIWENTPFKYGGNNAPLNIYFKSRYATVQNYFGYSFTQIEKDSEEYKKYQKYIEQMDKYPNDGSIKIINNKIFVRFE</sequence>
<keyword evidence="1" id="KW-0808">Transferase</keyword>
<dbReference type="InterPro" id="IPR025686">
    <property type="entry name" value="Glucos_trans_II"/>
</dbReference>
<dbReference type="STRING" id="1121325.SAMN04515677_10269"/>
<dbReference type="Proteomes" id="UP000199068">
    <property type="component" value="Unassembled WGS sequence"/>
</dbReference>
<protein>
    <submittedName>
        <fullName evidence="1">Glucosyl transferase GtrII</fullName>
    </submittedName>
</protein>
<dbReference type="Pfam" id="PF14264">
    <property type="entry name" value="Glucos_trans_II"/>
    <property type="match status" value="1"/>
</dbReference>
<dbReference type="GO" id="GO:0016740">
    <property type="term" value="F:transferase activity"/>
    <property type="evidence" value="ECO:0007669"/>
    <property type="project" value="UniProtKB-KW"/>
</dbReference>
<name>A0A1G9KAA2_9FIRM</name>
<evidence type="ECO:0000313" key="1">
    <source>
        <dbReference type="EMBL" id="SDL46698.1"/>
    </source>
</evidence>
<gene>
    <name evidence="1" type="ORF">SAMN04515677_10269</name>
</gene>
<keyword evidence="2" id="KW-1185">Reference proteome</keyword>
<dbReference type="AlphaFoldDB" id="A0A1G9KAA2"/>
<evidence type="ECO:0000313" key="2">
    <source>
        <dbReference type="Proteomes" id="UP000199068"/>
    </source>
</evidence>